<name>X1KU91_9ZZZZ</name>
<feature type="region of interest" description="Disordered" evidence="7">
    <location>
        <begin position="19"/>
        <end position="41"/>
    </location>
</feature>
<dbReference type="Pfam" id="PF00512">
    <property type="entry name" value="HisKA"/>
    <property type="match status" value="1"/>
</dbReference>
<accession>X1KU91</accession>
<evidence type="ECO:0000256" key="6">
    <source>
        <dbReference type="ARBA" id="ARBA00023012"/>
    </source>
</evidence>
<evidence type="ECO:0000256" key="4">
    <source>
        <dbReference type="ARBA" id="ARBA00022679"/>
    </source>
</evidence>
<evidence type="ECO:0000256" key="3">
    <source>
        <dbReference type="ARBA" id="ARBA00022553"/>
    </source>
</evidence>
<protein>
    <recommendedName>
        <fullName evidence="2">histidine kinase</fullName>
        <ecNumber evidence="2">2.7.13.3</ecNumber>
    </recommendedName>
</protein>
<dbReference type="SUPFAM" id="SSF55874">
    <property type="entry name" value="ATPase domain of HSP90 chaperone/DNA topoisomerase II/histidine kinase"/>
    <property type="match status" value="1"/>
</dbReference>
<dbReference type="PANTHER" id="PTHR43711">
    <property type="entry name" value="TWO-COMPONENT HISTIDINE KINASE"/>
    <property type="match status" value="1"/>
</dbReference>
<dbReference type="Gene3D" id="3.30.565.10">
    <property type="entry name" value="Histidine kinase-like ATPase, C-terminal domain"/>
    <property type="match status" value="1"/>
</dbReference>
<sequence>MRDADKTKEQLLREMEEIRQRLAEKETSETERKQAEEAAREAETLRELDRLRTELLANISHELRTPLASIKGYATMLLDYDRRLKRDEKREYLETIDKNTNRLVELIEQLLDMSRLNAGILSIDKAPTTTINKLCREVIAEAQVRSPTHRIVPELPGRLLKVNIDARRIRQVLDNLIGNAVKYSEAGTEVTVAARRIERELLISVADQGVGIPEKDLPRV</sequence>
<dbReference type="CDD" id="cd00082">
    <property type="entry name" value="HisKA"/>
    <property type="match status" value="1"/>
</dbReference>
<evidence type="ECO:0000313" key="9">
    <source>
        <dbReference type="EMBL" id="GAH85533.1"/>
    </source>
</evidence>
<feature type="non-terminal residue" evidence="9">
    <location>
        <position position="220"/>
    </location>
</feature>
<dbReference type="AlphaFoldDB" id="X1KU91"/>
<comment type="catalytic activity">
    <reaction evidence="1">
        <text>ATP + protein L-histidine = ADP + protein N-phospho-L-histidine.</text>
        <dbReference type="EC" id="2.7.13.3"/>
    </reaction>
</comment>
<dbReference type="InterPro" id="IPR005467">
    <property type="entry name" value="His_kinase_dom"/>
</dbReference>
<dbReference type="FunFam" id="1.10.287.130:FF:000001">
    <property type="entry name" value="Two-component sensor histidine kinase"/>
    <property type="match status" value="1"/>
</dbReference>
<dbReference type="SUPFAM" id="SSF47384">
    <property type="entry name" value="Homodimeric domain of signal transducing histidine kinase"/>
    <property type="match status" value="1"/>
</dbReference>
<evidence type="ECO:0000259" key="8">
    <source>
        <dbReference type="PROSITE" id="PS50109"/>
    </source>
</evidence>
<dbReference type="InterPro" id="IPR036890">
    <property type="entry name" value="HATPase_C_sf"/>
</dbReference>
<keyword evidence="6" id="KW-0902">Two-component regulatory system</keyword>
<keyword evidence="3" id="KW-0597">Phosphoprotein</keyword>
<dbReference type="Gene3D" id="1.10.287.130">
    <property type="match status" value="1"/>
</dbReference>
<dbReference type="PANTHER" id="PTHR43711:SF26">
    <property type="entry name" value="SENSOR HISTIDINE KINASE RCSC"/>
    <property type="match status" value="1"/>
</dbReference>
<reference evidence="9" key="1">
    <citation type="journal article" date="2014" name="Front. Microbiol.">
        <title>High frequency of phylogenetically diverse reductive dehalogenase-homologous genes in deep subseafloor sedimentary metagenomes.</title>
        <authorList>
            <person name="Kawai M."/>
            <person name="Futagami T."/>
            <person name="Toyoda A."/>
            <person name="Takaki Y."/>
            <person name="Nishi S."/>
            <person name="Hori S."/>
            <person name="Arai W."/>
            <person name="Tsubouchi T."/>
            <person name="Morono Y."/>
            <person name="Uchiyama I."/>
            <person name="Ito T."/>
            <person name="Fujiyama A."/>
            <person name="Inagaki F."/>
            <person name="Takami H."/>
        </authorList>
    </citation>
    <scope>NUCLEOTIDE SEQUENCE</scope>
    <source>
        <strain evidence="9">Expedition CK06-06</strain>
    </source>
</reference>
<dbReference type="InterPro" id="IPR003661">
    <property type="entry name" value="HisK_dim/P_dom"/>
</dbReference>
<proteinExistence type="predicted"/>
<dbReference type="SMART" id="SM00388">
    <property type="entry name" value="HisKA"/>
    <property type="match status" value="1"/>
</dbReference>
<organism evidence="9">
    <name type="scientific">marine sediment metagenome</name>
    <dbReference type="NCBI Taxonomy" id="412755"/>
    <lineage>
        <taxon>unclassified sequences</taxon>
        <taxon>metagenomes</taxon>
        <taxon>ecological metagenomes</taxon>
    </lineage>
</organism>
<dbReference type="InterPro" id="IPR036097">
    <property type="entry name" value="HisK_dim/P_sf"/>
</dbReference>
<evidence type="ECO:0000256" key="7">
    <source>
        <dbReference type="SAM" id="MobiDB-lite"/>
    </source>
</evidence>
<dbReference type="PROSITE" id="PS50109">
    <property type="entry name" value="HIS_KIN"/>
    <property type="match status" value="1"/>
</dbReference>
<evidence type="ECO:0000256" key="2">
    <source>
        <dbReference type="ARBA" id="ARBA00012438"/>
    </source>
</evidence>
<dbReference type="EC" id="2.7.13.3" evidence="2"/>
<evidence type="ECO:0000256" key="5">
    <source>
        <dbReference type="ARBA" id="ARBA00022777"/>
    </source>
</evidence>
<dbReference type="InterPro" id="IPR003594">
    <property type="entry name" value="HATPase_dom"/>
</dbReference>
<dbReference type="Pfam" id="PF02518">
    <property type="entry name" value="HATPase_c"/>
    <property type="match status" value="1"/>
</dbReference>
<dbReference type="CDD" id="cd00075">
    <property type="entry name" value="HATPase"/>
    <property type="match status" value="1"/>
</dbReference>
<keyword evidence="5" id="KW-0418">Kinase</keyword>
<gene>
    <name evidence="9" type="ORF">S03H2_59857</name>
</gene>
<keyword evidence="4" id="KW-0808">Transferase</keyword>
<feature type="domain" description="Histidine kinase" evidence="8">
    <location>
        <begin position="58"/>
        <end position="220"/>
    </location>
</feature>
<comment type="caution">
    <text evidence="9">The sequence shown here is derived from an EMBL/GenBank/DDBJ whole genome shotgun (WGS) entry which is preliminary data.</text>
</comment>
<dbReference type="GO" id="GO:0000155">
    <property type="term" value="F:phosphorelay sensor kinase activity"/>
    <property type="evidence" value="ECO:0007669"/>
    <property type="project" value="InterPro"/>
</dbReference>
<dbReference type="InterPro" id="IPR050736">
    <property type="entry name" value="Sensor_HK_Regulatory"/>
</dbReference>
<evidence type="ECO:0000256" key="1">
    <source>
        <dbReference type="ARBA" id="ARBA00000085"/>
    </source>
</evidence>
<dbReference type="EMBL" id="BARU01038519">
    <property type="protein sequence ID" value="GAH85533.1"/>
    <property type="molecule type" value="Genomic_DNA"/>
</dbReference>